<comment type="caution">
    <text evidence="1">The sequence shown here is derived from an EMBL/GenBank/DDBJ whole genome shotgun (WGS) entry which is preliminary data.</text>
</comment>
<reference evidence="1 2" key="1">
    <citation type="submission" date="2015-11" db="EMBL/GenBank/DDBJ databases">
        <title>Expanding the genomic diversity of Burkholderia species for the development of highly accurate diagnostics.</title>
        <authorList>
            <person name="Sahl J."/>
            <person name="Keim P."/>
            <person name="Wagner D."/>
        </authorList>
    </citation>
    <scope>NUCLEOTIDE SEQUENCE [LARGE SCALE GENOMIC DNA]</scope>
    <source>
        <strain evidence="1 2">MSMB782WGS</strain>
    </source>
</reference>
<sequence length="246" mass="26403">MAAVADTSSSASAPDVPAGDAQSTVAALQDAFKARGADIGVYPGVIDGATLHQLVMAENNGVGPTDDDIWKAKINISEWILVNFALDDVTGYIDSAEKSMKFDQFVKDLQVYSRREYLKGRAVFVARPIVSCAPAKVVRSVDERGYVIERKYAPATEALYFALNGMLGGGLEPIGGILKSDPAHMGADCDTPDQVAKDAYLASIVDPLVERYKVALDTINKCKYNPEALPESGRSAQCWGIEPVKK</sequence>
<gene>
    <name evidence="1" type="ORF">WM16_07830</name>
</gene>
<protein>
    <submittedName>
        <fullName evidence="1">Uncharacterized protein</fullName>
    </submittedName>
</protein>
<evidence type="ECO:0000313" key="1">
    <source>
        <dbReference type="EMBL" id="KWK79443.1"/>
    </source>
</evidence>
<evidence type="ECO:0000313" key="2">
    <source>
        <dbReference type="Proteomes" id="UP000065504"/>
    </source>
</evidence>
<organism evidence="1 2">
    <name type="scientific">Burkholderia ubonensis</name>
    <dbReference type="NCBI Taxonomy" id="101571"/>
    <lineage>
        <taxon>Bacteria</taxon>
        <taxon>Pseudomonadati</taxon>
        <taxon>Pseudomonadota</taxon>
        <taxon>Betaproteobacteria</taxon>
        <taxon>Burkholderiales</taxon>
        <taxon>Burkholderiaceae</taxon>
        <taxon>Burkholderia</taxon>
        <taxon>Burkholderia cepacia complex</taxon>
    </lineage>
</organism>
<dbReference type="AlphaFoldDB" id="A0A108CRP7"/>
<proteinExistence type="predicted"/>
<name>A0A108CRP7_9BURK</name>
<dbReference type="EMBL" id="LPLU01000048">
    <property type="protein sequence ID" value="KWK79443.1"/>
    <property type="molecule type" value="Genomic_DNA"/>
</dbReference>
<accession>A0A108CRP7</accession>
<dbReference type="Proteomes" id="UP000065504">
    <property type="component" value="Unassembled WGS sequence"/>
</dbReference>